<dbReference type="Proteomes" id="UP000177941">
    <property type="component" value="Unassembled WGS sequence"/>
</dbReference>
<keyword evidence="2" id="KW-0645">Protease</keyword>
<accession>A0A1G1X757</accession>
<evidence type="ECO:0000313" key="5">
    <source>
        <dbReference type="EMBL" id="OGY35157.1"/>
    </source>
</evidence>
<dbReference type="GO" id="GO:0006508">
    <property type="term" value="P:proteolysis"/>
    <property type="evidence" value="ECO:0007669"/>
    <property type="project" value="UniProtKB-KW"/>
</dbReference>
<protein>
    <recommendedName>
        <fullName evidence="7">Peptidase E</fullName>
    </recommendedName>
</protein>
<gene>
    <name evidence="5" type="ORF">A3E36_00580</name>
</gene>
<evidence type="ECO:0000313" key="6">
    <source>
        <dbReference type="Proteomes" id="UP000177941"/>
    </source>
</evidence>
<evidence type="ECO:0000256" key="2">
    <source>
        <dbReference type="ARBA" id="ARBA00022670"/>
    </source>
</evidence>
<dbReference type="PANTHER" id="PTHR20842">
    <property type="entry name" value="PROTEASE S51 ALPHA-ASPARTYL DIPEPTIDASE"/>
    <property type="match status" value="1"/>
</dbReference>
<dbReference type="PANTHER" id="PTHR20842:SF0">
    <property type="entry name" value="ALPHA-ASPARTYL DIPEPTIDASE"/>
    <property type="match status" value="1"/>
</dbReference>
<keyword evidence="3" id="KW-0378">Hydrolase</keyword>
<dbReference type="EMBL" id="MHHS01000051">
    <property type="protein sequence ID" value="OGY35157.1"/>
    <property type="molecule type" value="Genomic_DNA"/>
</dbReference>
<reference evidence="5 6" key="1">
    <citation type="journal article" date="2016" name="Nat. Commun.">
        <title>Thousands of microbial genomes shed light on interconnected biogeochemical processes in an aquifer system.</title>
        <authorList>
            <person name="Anantharaman K."/>
            <person name="Brown C.T."/>
            <person name="Hug L.A."/>
            <person name="Sharon I."/>
            <person name="Castelle C.J."/>
            <person name="Probst A.J."/>
            <person name="Thomas B.C."/>
            <person name="Singh A."/>
            <person name="Wilkins M.J."/>
            <person name="Karaoz U."/>
            <person name="Brodie E.L."/>
            <person name="Williams K.H."/>
            <person name="Hubbard S.S."/>
            <person name="Banfield J.F."/>
        </authorList>
    </citation>
    <scope>NUCLEOTIDE SEQUENCE [LARGE SCALE GENOMIC DNA]</scope>
</reference>
<comment type="caution">
    <text evidence="5">The sequence shown here is derived from an EMBL/GenBank/DDBJ whole genome shotgun (WGS) entry which is preliminary data.</text>
</comment>
<keyword evidence="4" id="KW-0720">Serine protease</keyword>
<dbReference type="Pfam" id="PF03575">
    <property type="entry name" value="Peptidase_S51"/>
    <property type="match status" value="1"/>
</dbReference>
<evidence type="ECO:0008006" key="7">
    <source>
        <dbReference type="Google" id="ProtNLM"/>
    </source>
</evidence>
<name>A0A1G1X757_9BACT</name>
<dbReference type="CDD" id="cd03146">
    <property type="entry name" value="GAT1_Peptidase_E"/>
    <property type="match status" value="1"/>
</dbReference>
<dbReference type="AlphaFoldDB" id="A0A1G1X757"/>
<dbReference type="InterPro" id="IPR005320">
    <property type="entry name" value="Peptidase_S51"/>
</dbReference>
<comment type="similarity">
    <text evidence="1">Belongs to the peptidase S51 family.</text>
</comment>
<evidence type="ECO:0000256" key="1">
    <source>
        <dbReference type="ARBA" id="ARBA00006534"/>
    </source>
</evidence>
<evidence type="ECO:0000256" key="4">
    <source>
        <dbReference type="ARBA" id="ARBA00022825"/>
    </source>
</evidence>
<dbReference type="InterPro" id="IPR029062">
    <property type="entry name" value="Class_I_gatase-like"/>
</dbReference>
<proteinExistence type="inferred from homology"/>
<dbReference type="GO" id="GO:0008236">
    <property type="term" value="F:serine-type peptidase activity"/>
    <property type="evidence" value="ECO:0007669"/>
    <property type="project" value="UniProtKB-KW"/>
</dbReference>
<organism evidence="5 6">
    <name type="scientific">Candidatus Andersenbacteria bacterium RIFCSPHIGHO2_12_FULL_45_11b</name>
    <dbReference type="NCBI Taxonomy" id="1797282"/>
    <lineage>
        <taxon>Bacteria</taxon>
        <taxon>Candidatus Anderseniibacteriota</taxon>
    </lineage>
</organism>
<evidence type="ECO:0000256" key="3">
    <source>
        <dbReference type="ARBA" id="ARBA00022801"/>
    </source>
</evidence>
<dbReference type="SUPFAM" id="SSF52317">
    <property type="entry name" value="Class I glutamine amidotransferase-like"/>
    <property type="match status" value="1"/>
</dbReference>
<dbReference type="Gene3D" id="3.40.50.880">
    <property type="match status" value="1"/>
</dbReference>
<sequence>MKKIVTIGGGEIDEKETLVIDKEIIRLSGKKHPKLLFIPTASGDAQGYWEGIQKYFGKQLGCKTDVLLLANGKLSRAEIESKILNTDIIYVGGGNTLKMMKRWRLLGVDKVLKKAWERGIILSGLSAGSICWYESGHSDSMSFYDDEKWIYTNVTGLGFLKGIHCPHFDSETLGVKRRKNFEDMIRKIGGFGIGVDDGCAIEFVGNTYRVITSKPHAKAYKVYNRNGDIVTEEIEQKKEFTNISELYKKSGI</sequence>